<sequence>MADPSPTSTPSTFFSFLRCLRYHQTPITTFRSTLSERIVNPRGHRILEDCYTAALPSDTLVRSAAPLGNITSKPLLQFGDEELLARFTRGFFGGRIFTPERLILGTGAIKALSVQLEGLKDSAGKAEVIDAISVQKPSDIPQDRLLPLKSKLYGAFQVIDFHILPTSTPIADSNSPKAPYSYIDIGFGSGRFGGCHRFSVHHQQDLRPSSDASLKKDGQTITFSLAQFTCNPIDRDDPRAAIKYLNWFHQVYAKLLFADALRGIVGHYG</sequence>
<name>A0ACB8UZD7_9EURO</name>
<accession>A0ACB8UZD7</accession>
<evidence type="ECO:0000313" key="1">
    <source>
        <dbReference type="EMBL" id="KAI2386631.1"/>
    </source>
</evidence>
<dbReference type="EMBL" id="JALBCA010000046">
    <property type="protein sequence ID" value="KAI2386631.1"/>
    <property type="molecule type" value="Genomic_DNA"/>
</dbReference>
<organism evidence="1">
    <name type="scientific">Ophidiomyces ophidiicola</name>
    <dbReference type="NCBI Taxonomy" id="1387563"/>
    <lineage>
        <taxon>Eukaryota</taxon>
        <taxon>Fungi</taxon>
        <taxon>Dikarya</taxon>
        <taxon>Ascomycota</taxon>
        <taxon>Pezizomycotina</taxon>
        <taxon>Eurotiomycetes</taxon>
        <taxon>Eurotiomycetidae</taxon>
        <taxon>Onygenales</taxon>
        <taxon>Onygenaceae</taxon>
        <taxon>Ophidiomyces</taxon>
    </lineage>
</organism>
<gene>
    <name evidence="1" type="ORF">LOY88_003490</name>
</gene>
<proteinExistence type="predicted"/>
<reference evidence="1" key="1">
    <citation type="journal article" date="2022" name="bioRxiv">
        <title>Population genetic analysis of Ophidiomyces ophidiicola, the causative agent of snake fungal disease, indicates recent introductions to the USA.</title>
        <authorList>
            <person name="Ladner J.T."/>
            <person name="Palmer J.M."/>
            <person name="Ettinger C.L."/>
            <person name="Stajich J.E."/>
            <person name="Farrell T.M."/>
            <person name="Glorioso B.M."/>
            <person name="Lawson B."/>
            <person name="Price S.J."/>
            <person name="Stengle A.G."/>
            <person name="Grear D.A."/>
            <person name="Lorch J.M."/>
        </authorList>
    </citation>
    <scope>NUCLEOTIDE SEQUENCE</scope>
    <source>
        <strain evidence="1">NWHC 24266-5</strain>
    </source>
</reference>
<protein>
    <submittedName>
        <fullName evidence="1">Uncharacterized protein</fullName>
    </submittedName>
</protein>
<comment type="caution">
    <text evidence="1">The sequence shown here is derived from an EMBL/GenBank/DDBJ whole genome shotgun (WGS) entry which is preliminary data.</text>
</comment>